<organism evidence="3">
    <name type="scientific">Absidia glauca</name>
    <name type="common">Pin mould</name>
    <dbReference type="NCBI Taxonomy" id="4829"/>
    <lineage>
        <taxon>Eukaryota</taxon>
        <taxon>Fungi</taxon>
        <taxon>Fungi incertae sedis</taxon>
        <taxon>Mucoromycota</taxon>
        <taxon>Mucoromycotina</taxon>
        <taxon>Mucoromycetes</taxon>
        <taxon>Mucorales</taxon>
        <taxon>Cunninghamellaceae</taxon>
        <taxon>Absidia</taxon>
    </lineage>
</organism>
<keyword evidence="2" id="KW-0812">Transmembrane</keyword>
<dbReference type="Proteomes" id="UP000078561">
    <property type="component" value="Unassembled WGS sequence"/>
</dbReference>
<name>A0A163JE56_ABSGL</name>
<evidence type="ECO:0000313" key="3">
    <source>
        <dbReference type="EMBL" id="SAM00841.1"/>
    </source>
</evidence>
<reference evidence="3" key="1">
    <citation type="submission" date="2016-04" db="EMBL/GenBank/DDBJ databases">
        <authorList>
            <person name="Evans L.H."/>
            <person name="Alamgir A."/>
            <person name="Owens N."/>
            <person name="Weber N.D."/>
            <person name="Virtaneva K."/>
            <person name="Barbian K."/>
            <person name="Babar A."/>
            <person name="Rosenke K."/>
        </authorList>
    </citation>
    <scope>NUCLEOTIDE SEQUENCE [LARGE SCALE GENOMIC DNA]</scope>
    <source>
        <strain evidence="3">CBS 101.48</strain>
    </source>
</reference>
<accession>A0A163JE56</accession>
<keyword evidence="4" id="KW-1185">Reference proteome</keyword>
<feature type="transmembrane region" description="Helical" evidence="2">
    <location>
        <begin position="91"/>
        <end position="113"/>
    </location>
</feature>
<protein>
    <submittedName>
        <fullName evidence="3">Uncharacterized protein</fullName>
    </submittedName>
</protein>
<evidence type="ECO:0000256" key="1">
    <source>
        <dbReference type="SAM" id="MobiDB-lite"/>
    </source>
</evidence>
<feature type="compositionally biased region" description="Basic and acidic residues" evidence="1">
    <location>
        <begin position="9"/>
        <end position="19"/>
    </location>
</feature>
<gene>
    <name evidence="3" type="primary">ABSGL_06567.1 scaffold 8461</name>
</gene>
<dbReference type="EMBL" id="LT553433">
    <property type="protein sequence ID" value="SAM00841.1"/>
    <property type="molecule type" value="Genomic_DNA"/>
</dbReference>
<evidence type="ECO:0000313" key="4">
    <source>
        <dbReference type="Proteomes" id="UP000078561"/>
    </source>
</evidence>
<evidence type="ECO:0000256" key="2">
    <source>
        <dbReference type="SAM" id="Phobius"/>
    </source>
</evidence>
<proteinExistence type="predicted"/>
<keyword evidence="2" id="KW-0472">Membrane</keyword>
<feature type="region of interest" description="Disordered" evidence="1">
    <location>
        <begin position="1"/>
        <end position="29"/>
    </location>
</feature>
<feature type="transmembrane region" description="Helical" evidence="2">
    <location>
        <begin position="68"/>
        <end position="85"/>
    </location>
</feature>
<dbReference type="AlphaFoldDB" id="A0A163JE56"/>
<keyword evidence="2" id="KW-1133">Transmembrane helix</keyword>
<dbReference type="InParanoid" id="A0A163JE56"/>
<sequence>MVTIATDPSHLEFGEESRPSPRPPSYKPDPHHRHLISLDLLERSPLCYHHHQSTKAPIWRHQFHGTPLVFWLMFFVLIGTISLFIPQLPPIALILWLPLLLYFIGILLVHGIYSRKACTLHQMTALQQHQQQQQQQQRNEYSDLYFLRSTSQQHSHAFTTLLPPPPSYQRATE</sequence>
<dbReference type="OrthoDB" id="2290125at2759"/>